<dbReference type="NCBIfam" id="TIGR03765">
    <property type="entry name" value="ICE_PFL_4695"/>
    <property type="match status" value="1"/>
</dbReference>
<dbReference type="InterPro" id="IPR021300">
    <property type="entry name" value="Integr_conj_element_PFL4695"/>
</dbReference>
<protein>
    <submittedName>
        <fullName evidence="2">Integrating conjugative element protein (TIGR03765 family)</fullName>
    </submittedName>
</protein>
<evidence type="ECO:0000313" key="2">
    <source>
        <dbReference type="EMBL" id="RED02041.1"/>
    </source>
</evidence>
<evidence type="ECO:0000256" key="1">
    <source>
        <dbReference type="SAM" id="SignalP"/>
    </source>
</evidence>
<comment type="caution">
    <text evidence="2">The sequence shown here is derived from an EMBL/GenBank/DDBJ whole genome shotgun (WGS) entry which is preliminary data.</text>
</comment>
<reference evidence="2 3" key="1">
    <citation type="submission" date="2018-07" db="EMBL/GenBank/DDBJ databases">
        <title>Genome sequencing of rice bacterial endophytes.</title>
        <authorList>
            <person name="Venturi V."/>
        </authorList>
    </citation>
    <scope>NUCLEOTIDE SEQUENCE [LARGE SCALE GENOMIC DNA]</scope>
    <source>
        <strain evidence="2 3">AG1002</strain>
    </source>
</reference>
<sequence>MKQTLSLLILTVTLPLAAQASSLTVVEDRGGVSALPYYQSLNPEPVQAQRQALLPQPTQALGFPVRSQRLTPGTVQGRALNAPGLQPFFLIGDDDLSRRWLANRREILQRLGAAGLAVNVANAERLAVIRNWAPGLAISPVVGDDLAARLGLNHYPVLITPTALEQ</sequence>
<name>A0A3D9EGT1_ECTOL</name>
<dbReference type="Proteomes" id="UP000256988">
    <property type="component" value="Unassembled WGS sequence"/>
</dbReference>
<keyword evidence="1" id="KW-0732">Signal</keyword>
<dbReference type="EMBL" id="QRDL01000005">
    <property type="protein sequence ID" value="RED02041.1"/>
    <property type="molecule type" value="Genomic_DNA"/>
</dbReference>
<accession>A0A3D9EGT1</accession>
<dbReference type="Pfam" id="PF11072">
    <property type="entry name" value="DUF2859"/>
    <property type="match status" value="1"/>
</dbReference>
<feature type="chain" id="PRO_5017703322" evidence="1">
    <location>
        <begin position="21"/>
        <end position="166"/>
    </location>
</feature>
<organism evidence="2 3">
    <name type="scientific">Ectopseudomonas oleovorans</name>
    <name type="common">Pseudomonas oleovorans</name>
    <dbReference type="NCBI Taxonomy" id="301"/>
    <lineage>
        <taxon>Bacteria</taxon>
        <taxon>Pseudomonadati</taxon>
        <taxon>Pseudomonadota</taxon>
        <taxon>Gammaproteobacteria</taxon>
        <taxon>Pseudomonadales</taxon>
        <taxon>Pseudomonadaceae</taxon>
        <taxon>Ectopseudomonas</taxon>
    </lineage>
</organism>
<proteinExistence type="predicted"/>
<evidence type="ECO:0000313" key="3">
    <source>
        <dbReference type="Proteomes" id="UP000256988"/>
    </source>
</evidence>
<feature type="signal peptide" evidence="1">
    <location>
        <begin position="1"/>
        <end position="20"/>
    </location>
</feature>
<gene>
    <name evidence="2" type="ORF">DFO60_3666</name>
</gene>
<dbReference type="AlphaFoldDB" id="A0A3D9EGT1"/>
<dbReference type="RefSeq" id="WP_115946584.1">
    <property type="nucleotide sequence ID" value="NZ_QRDL01000005.1"/>
</dbReference>